<dbReference type="Pfam" id="PF12697">
    <property type="entry name" value="Abhydrolase_6"/>
    <property type="match status" value="1"/>
</dbReference>
<dbReference type="EMBL" id="QFQP01000028">
    <property type="protein sequence ID" value="PZR07834.1"/>
    <property type="molecule type" value="Genomic_DNA"/>
</dbReference>
<keyword evidence="2" id="KW-0378">Hydrolase</keyword>
<comment type="caution">
    <text evidence="2">The sequence shown here is derived from an EMBL/GenBank/DDBJ whole genome shotgun (WGS) entry which is preliminary data.</text>
</comment>
<organism evidence="2 3">
    <name type="scientific">Archangium gephyra</name>
    <dbReference type="NCBI Taxonomy" id="48"/>
    <lineage>
        <taxon>Bacteria</taxon>
        <taxon>Pseudomonadati</taxon>
        <taxon>Myxococcota</taxon>
        <taxon>Myxococcia</taxon>
        <taxon>Myxococcales</taxon>
        <taxon>Cystobacterineae</taxon>
        <taxon>Archangiaceae</taxon>
        <taxon>Archangium</taxon>
    </lineage>
</organism>
<gene>
    <name evidence="2" type="ORF">DI536_26075</name>
</gene>
<dbReference type="InterPro" id="IPR000073">
    <property type="entry name" value="AB_hydrolase_1"/>
</dbReference>
<dbReference type="GO" id="GO:0016787">
    <property type="term" value="F:hydrolase activity"/>
    <property type="evidence" value="ECO:0007669"/>
    <property type="project" value="UniProtKB-KW"/>
</dbReference>
<dbReference type="PIRSF" id="PIRSF037442">
    <property type="entry name" value="UCP037442_abhydr"/>
    <property type="match status" value="1"/>
</dbReference>
<sequence>MWVCADGMFGGYVSSGDIFMGEPLRITATDGYGLVGTLFGRDQRGPVVVINGATGVRQRYYAHFAQWLVELGATVVTYDYRGIGASRPHRLKGFQGRMRDWGEHDFEGVLRWVKQSFAGREVVVVGHSVGGQLIGMAASNGDIARVLTVASQVGSWRLWPGASKWAFAGLWYGLMPGLTRVMGYFPGQLGIGADLPREVALEWASWCRHDDYFLGHGIAREGYERVRVPMLSLSFGDDGYAPKAAVDQLHSIYSRAQVERVHLTEKAVGHFGFFREKFASSLWPLVEEFLRGQGAESISSRTTRRAPHAHAGTL</sequence>
<dbReference type="InterPro" id="IPR029058">
    <property type="entry name" value="AB_hydrolase_fold"/>
</dbReference>
<dbReference type="Gene3D" id="3.40.50.1820">
    <property type="entry name" value="alpha/beta hydrolase"/>
    <property type="match status" value="1"/>
</dbReference>
<proteinExistence type="predicted"/>
<dbReference type="AlphaFoldDB" id="A0A2W5UWU8"/>
<name>A0A2W5UWU8_9BACT</name>
<feature type="domain" description="AB hydrolase-1" evidence="1">
    <location>
        <begin position="47"/>
        <end position="274"/>
    </location>
</feature>
<protein>
    <submittedName>
        <fullName evidence="2">Alpha/beta hydrolase</fullName>
    </submittedName>
</protein>
<evidence type="ECO:0000259" key="1">
    <source>
        <dbReference type="Pfam" id="PF12697"/>
    </source>
</evidence>
<evidence type="ECO:0000313" key="2">
    <source>
        <dbReference type="EMBL" id="PZR07834.1"/>
    </source>
</evidence>
<dbReference type="InterPro" id="IPR017208">
    <property type="entry name" value="UCP037442_abhydr"/>
</dbReference>
<reference evidence="2 3" key="1">
    <citation type="submission" date="2017-08" db="EMBL/GenBank/DDBJ databases">
        <title>Infants hospitalized years apart are colonized by the same room-sourced microbial strains.</title>
        <authorList>
            <person name="Brooks B."/>
            <person name="Olm M.R."/>
            <person name="Firek B.A."/>
            <person name="Baker R."/>
            <person name="Thomas B.C."/>
            <person name="Morowitz M.J."/>
            <person name="Banfield J.F."/>
        </authorList>
    </citation>
    <scope>NUCLEOTIDE SEQUENCE [LARGE SCALE GENOMIC DNA]</scope>
    <source>
        <strain evidence="2">S2_003_000_R2_14</strain>
    </source>
</reference>
<evidence type="ECO:0000313" key="3">
    <source>
        <dbReference type="Proteomes" id="UP000249061"/>
    </source>
</evidence>
<accession>A0A2W5UWU8</accession>
<dbReference type="SUPFAM" id="SSF53474">
    <property type="entry name" value="alpha/beta-Hydrolases"/>
    <property type="match status" value="1"/>
</dbReference>
<dbReference type="Proteomes" id="UP000249061">
    <property type="component" value="Unassembled WGS sequence"/>
</dbReference>